<keyword evidence="1" id="KW-0812">Transmembrane</keyword>
<comment type="caution">
    <text evidence="2">The sequence shown here is derived from an EMBL/GenBank/DDBJ whole genome shotgun (WGS) entry which is preliminary data.</text>
</comment>
<keyword evidence="1" id="KW-1133">Transmembrane helix</keyword>
<gene>
    <name evidence="2" type="ORF">ABC969_11805</name>
</gene>
<organism evidence="2 3">
    <name type="scientific">Sphingomonas qilianensis</name>
    <dbReference type="NCBI Taxonomy" id="1736690"/>
    <lineage>
        <taxon>Bacteria</taxon>
        <taxon>Pseudomonadati</taxon>
        <taxon>Pseudomonadota</taxon>
        <taxon>Alphaproteobacteria</taxon>
        <taxon>Sphingomonadales</taxon>
        <taxon>Sphingomonadaceae</taxon>
        <taxon>Sphingomonas</taxon>
    </lineage>
</organism>
<feature type="transmembrane region" description="Helical" evidence="1">
    <location>
        <begin position="32"/>
        <end position="50"/>
    </location>
</feature>
<name>A0ABU9XU70_9SPHN</name>
<dbReference type="Proteomes" id="UP001404104">
    <property type="component" value="Unassembled WGS sequence"/>
</dbReference>
<evidence type="ECO:0000256" key="1">
    <source>
        <dbReference type="SAM" id="Phobius"/>
    </source>
</evidence>
<feature type="transmembrane region" description="Helical" evidence="1">
    <location>
        <begin position="6"/>
        <end position="25"/>
    </location>
</feature>
<keyword evidence="3" id="KW-1185">Reference proteome</keyword>
<accession>A0ABU9XU70</accession>
<reference evidence="2 3" key="1">
    <citation type="submission" date="2024-05" db="EMBL/GenBank/DDBJ databases">
        <authorList>
            <person name="Liu Q."/>
            <person name="Xin Y.-H."/>
        </authorList>
    </citation>
    <scope>NUCLEOTIDE SEQUENCE [LARGE SCALE GENOMIC DNA]</scope>
    <source>
        <strain evidence="2 3">CGMCC 1.15349</strain>
    </source>
</reference>
<dbReference type="EMBL" id="JBDIMF010000005">
    <property type="protein sequence ID" value="MEN2787101.1"/>
    <property type="molecule type" value="Genomic_DNA"/>
</dbReference>
<keyword evidence="1" id="KW-0472">Membrane</keyword>
<sequence>MPLTVTDLAVAIAILAGLPIAAVVLNRWKPRMGWLFLGAIIVFVVLGNVIEQAMA</sequence>
<dbReference type="RefSeq" id="WP_345865203.1">
    <property type="nucleotide sequence ID" value="NZ_JBDIMF010000005.1"/>
</dbReference>
<protein>
    <submittedName>
        <fullName evidence="2">Uncharacterized protein</fullName>
    </submittedName>
</protein>
<evidence type="ECO:0000313" key="2">
    <source>
        <dbReference type="EMBL" id="MEN2787101.1"/>
    </source>
</evidence>
<proteinExistence type="predicted"/>
<evidence type="ECO:0000313" key="3">
    <source>
        <dbReference type="Proteomes" id="UP001404104"/>
    </source>
</evidence>